<reference evidence="1 2" key="1">
    <citation type="submission" date="2024-01" db="EMBL/GenBank/DDBJ databases">
        <title>The complete chloroplast genome sequence of Lithospermum erythrorhizon: insights into the phylogenetic relationship among Boraginaceae species and the maternal lineages of purple gromwells.</title>
        <authorList>
            <person name="Okada T."/>
            <person name="Watanabe K."/>
        </authorList>
    </citation>
    <scope>NUCLEOTIDE SEQUENCE [LARGE SCALE GENOMIC DNA]</scope>
</reference>
<proteinExistence type="predicted"/>
<dbReference type="EMBL" id="BAABME010040359">
    <property type="protein sequence ID" value="GAA0170477.1"/>
    <property type="molecule type" value="Genomic_DNA"/>
</dbReference>
<dbReference type="AlphaFoldDB" id="A0AAV3R682"/>
<keyword evidence="2" id="KW-1185">Reference proteome</keyword>
<protein>
    <recommendedName>
        <fullName evidence="3">Maturase K</fullName>
    </recommendedName>
</protein>
<organism evidence="1 2">
    <name type="scientific">Lithospermum erythrorhizon</name>
    <name type="common">Purple gromwell</name>
    <name type="synonym">Lithospermum officinale var. erythrorhizon</name>
    <dbReference type="NCBI Taxonomy" id="34254"/>
    <lineage>
        <taxon>Eukaryota</taxon>
        <taxon>Viridiplantae</taxon>
        <taxon>Streptophyta</taxon>
        <taxon>Embryophyta</taxon>
        <taxon>Tracheophyta</taxon>
        <taxon>Spermatophyta</taxon>
        <taxon>Magnoliopsida</taxon>
        <taxon>eudicotyledons</taxon>
        <taxon>Gunneridae</taxon>
        <taxon>Pentapetalae</taxon>
        <taxon>asterids</taxon>
        <taxon>lamiids</taxon>
        <taxon>Boraginales</taxon>
        <taxon>Boraginaceae</taxon>
        <taxon>Boraginoideae</taxon>
        <taxon>Lithospermeae</taxon>
        <taxon>Lithospermum</taxon>
    </lineage>
</organism>
<accession>A0AAV3R682</accession>
<evidence type="ECO:0008006" key="3">
    <source>
        <dbReference type="Google" id="ProtNLM"/>
    </source>
</evidence>
<evidence type="ECO:0000313" key="1">
    <source>
        <dbReference type="EMBL" id="GAA0170477.1"/>
    </source>
</evidence>
<dbReference type="Proteomes" id="UP001454036">
    <property type="component" value="Unassembled WGS sequence"/>
</dbReference>
<comment type="caution">
    <text evidence="1">The sequence shown here is derived from an EMBL/GenBank/DDBJ whole genome shotgun (WGS) entry which is preliminary data.</text>
</comment>
<name>A0AAV3R682_LITER</name>
<gene>
    <name evidence="1" type="ORF">LIER_43875</name>
</gene>
<evidence type="ECO:0000313" key="2">
    <source>
        <dbReference type="Proteomes" id="UP001454036"/>
    </source>
</evidence>
<sequence length="102" mass="11509">MDYVELVSYSVLVNGQQFGFIQPGRGSREGNPLSPYLYIICTEGLISLLKGARSRGELKGISMGMIIELMNHLMFVEYTLLLRKATILEVTSFKQVLNTYEI</sequence>